<accession>Q30WI8</accession>
<dbReference type="InterPro" id="IPR003156">
    <property type="entry name" value="DHHA1_dom"/>
</dbReference>
<dbReference type="Gene3D" id="3.90.1640.10">
    <property type="entry name" value="inorganic pyrophosphatase (n-terminal core)"/>
    <property type="match status" value="1"/>
</dbReference>
<sequence length="335" mass="35654">MRESTNHGMPAARIAEILRREDDFLIASHYNPDGDAIGSMAALAHMLRRMGKQVMLYNESGVPDQFGWLDMGAPCVTALDEIDSFAPRRLVVLDCGDDRRPGQEIRSLLSSVPSINIDHHLGNPQFADVNWVDSSCAATGEMVALIGRELGAVPDGPVGEALYLALVSDTGSFSYGNTTAQVLEIAADILRCGLDLGDFGPKMQNNWSLNRMQLWGRLMGAVRLSADGRIAALGISSAVLEETGTTIADAEGIINYMRRIRGVQVAVTVREHGPGRSKASLRSNGTADVQRVAAGFGGGGHRNAAGAELDMPLESAVQEILSSVSRNLALDAEGA</sequence>
<organism evidence="3 4">
    <name type="scientific">Oleidesulfovibrio alaskensis (strain ATCC BAA-1058 / DSM 17464 / G20)</name>
    <name type="common">Desulfovibrio alaskensis</name>
    <dbReference type="NCBI Taxonomy" id="207559"/>
    <lineage>
        <taxon>Bacteria</taxon>
        <taxon>Pseudomonadati</taxon>
        <taxon>Thermodesulfobacteriota</taxon>
        <taxon>Desulfovibrionia</taxon>
        <taxon>Desulfovibrionales</taxon>
        <taxon>Desulfovibrionaceae</taxon>
        <taxon>Oleidesulfovibrio</taxon>
    </lineage>
</organism>
<dbReference type="PANTHER" id="PTHR47618:SF1">
    <property type="entry name" value="BIFUNCTIONAL OLIGORIBONUCLEASE AND PAP PHOSPHATASE NRNA"/>
    <property type="match status" value="1"/>
</dbReference>
<dbReference type="Gene3D" id="3.10.310.30">
    <property type="match status" value="1"/>
</dbReference>
<evidence type="ECO:0000313" key="3">
    <source>
        <dbReference type="EMBL" id="ABB39958.1"/>
    </source>
</evidence>
<dbReference type="eggNOG" id="COG0618">
    <property type="taxonomic scope" value="Bacteria"/>
</dbReference>
<dbReference type="PANTHER" id="PTHR47618">
    <property type="entry name" value="BIFUNCTIONAL OLIGORIBONUCLEASE AND PAP PHOSPHATASE NRNA"/>
    <property type="match status" value="1"/>
</dbReference>
<dbReference type="Pfam" id="PF02272">
    <property type="entry name" value="DHHA1"/>
    <property type="match status" value="1"/>
</dbReference>
<feature type="domain" description="DHHA1" evidence="2">
    <location>
        <begin position="240"/>
        <end position="326"/>
    </location>
</feature>
<dbReference type="SUPFAM" id="SSF64182">
    <property type="entry name" value="DHH phosphoesterases"/>
    <property type="match status" value="1"/>
</dbReference>
<name>Q30WI8_OLEA2</name>
<evidence type="ECO:0000313" key="4">
    <source>
        <dbReference type="Proteomes" id="UP000002710"/>
    </source>
</evidence>
<dbReference type="RefSeq" id="WP_011368913.1">
    <property type="nucleotide sequence ID" value="NC_007519.1"/>
</dbReference>
<gene>
    <name evidence="3" type="ordered locus">Dde_3164</name>
</gene>
<dbReference type="KEGG" id="dde:Dde_3164"/>
<dbReference type="EMBL" id="CP000112">
    <property type="protein sequence ID" value="ABB39958.1"/>
    <property type="molecule type" value="Genomic_DNA"/>
</dbReference>
<reference evidence="3 4" key="1">
    <citation type="journal article" date="2011" name="J. Bacteriol.">
        <title>Complete genome sequence and updated annotation of Desulfovibrio alaskensis G20.</title>
        <authorList>
            <person name="Hauser L.J."/>
            <person name="Land M.L."/>
            <person name="Brown S.D."/>
            <person name="Larimer F."/>
            <person name="Keller K.L."/>
            <person name="Rapp-Giles B.J."/>
            <person name="Price M.N."/>
            <person name="Lin M."/>
            <person name="Bruce D.C."/>
            <person name="Detter J.C."/>
            <person name="Tapia R."/>
            <person name="Han C.S."/>
            <person name="Goodwin L.A."/>
            <person name="Cheng J.F."/>
            <person name="Pitluck S."/>
            <person name="Copeland A."/>
            <person name="Lucas S."/>
            <person name="Nolan M."/>
            <person name="Lapidus A.L."/>
            <person name="Palumbo A.V."/>
            <person name="Wall J.D."/>
        </authorList>
    </citation>
    <scope>NUCLEOTIDE SEQUENCE [LARGE SCALE GENOMIC DNA]</scope>
    <source>
        <strain evidence="4">ATCC BAA 1058 / DSM 17464 / G20</strain>
    </source>
</reference>
<protein>
    <submittedName>
        <fullName evidence="3">Phosphoesterase RecJ domain protein</fullName>
    </submittedName>
</protein>
<dbReference type="HOGENOM" id="CLU_039720_0_0_7"/>
<dbReference type="STRING" id="207559.Dde_3164"/>
<dbReference type="Proteomes" id="UP000002710">
    <property type="component" value="Chromosome"/>
</dbReference>
<dbReference type="InterPro" id="IPR051319">
    <property type="entry name" value="Oligoribo/pAp-PDE_c-di-AMP_PDE"/>
</dbReference>
<dbReference type="InterPro" id="IPR001667">
    <property type="entry name" value="DDH_dom"/>
</dbReference>
<dbReference type="InterPro" id="IPR038763">
    <property type="entry name" value="DHH_sf"/>
</dbReference>
<proteinExistence type="predicted"/>
<dbReference type="GO" id="GO:0003676">
    <property type="term" value="F:nucleic acid binding"/>
    <property type="evidence" value="ECO:0007669"/>
    <property type="project" value="InterPro"/>
</dbReference>
<evidence type="ECO:0000259" key="1">
    <source>
        <dbReference type="Pfam" id="PF01368"/>
    </source>
</evidence>
<keyword evidence="4" id="KW-1185">Reference proteome</keyword>
<dbReference type="Pfam" id="PF01368">
    <property type="entry name" value="DHH"/>
    <property type="match status" value="1"/>
</dbReference>
<evidence type="ECO:0000259" key="2">
    <source>
        <dbReference type="Pfam" id="PF02272"/>
    </source>
</evidence>
<feature type="domain" description="DDH" evidence="1">
    <location>
        <begin position="24"/>
        <end position="146"/>
    </location>
</feature>
<dbReference type="AlphaFoldDB" id="Q30WI8"/>